<sequence length="239" mass="26862">MAHLADEEGDELRPPDRVREVADEDALTPPKTVASFGGSQPSRRRLVKSEEATAGRQEDIDPKQEVTTEHGEPTKKKHRGPKHRIASDEQVEAATGLDLESMPPRQAVYVFLCRYCGRSLKKGEDFQYIVTPTEKGFLAYISAPEWSNGLYYGEICETEKEAEVSAARNFISCPQVIRAAKHLPPPIGILVAHEFTKKRQGDQRNLPCKRKKVTYAPIKEAAMNSYNGYQGRCNMQMWA</sequence>
<organism evidence="2 3">
    <name type="scientific">Symbiodinium natans</name>
    <dbReference type="NCBI Taxonomy" id="878477"/>
    <lineage>
        <taxon>Eukaryota</taxon>
        <taxon>Sar</taxon>
        <taxon>Alveolata</taxon>
        <taxon>Dinophyceae</taxon>
        <taxon>Suessiales</taxon>
        <taxon>Symbiodiniaceae</taxon>
        <taxon>Symbiodinium</taxon>
    </lineage>
</organism>
<evidence type="ECO:0000313" key="2">
    <source>
        <dbReference type="EMBL" id="CAE7406859.1"/>
    </source>
</evidence>
<accession>A0A812QWX6</accession>
<evidence type="ECO:0000313" key="3">
    <source>
        <dbReference type="Proteomes" id="UP000604046"/>
    </source>
</evidence>
<evidence type="ECO:0000256" key="1">
    <source>
        <dbReference type="SAM" id="MobiDB-lite"/>
    </source>
</evidence>
<comment type="caution">
    <text evidence="2">The sequence shown here is derived from an EMBL/GenBank/DDBJ whole genome shotgun (WGS) entry which is preliminary data.</text>
</comment>
<keyword evidence="3" id="KW-1185">Reference proteome</keyword>
<feature type="compositionally biased region" description="Basic and acidic residues" evidence="1">
    <location>
        <begin position="47"/>
        <end position="74"/>
    </location>
</feature>
<dbReference type="EMBL" id="CAJNDS010002275">
    <property type="protein sequence ID" value="CAE7406859.1"/>
    <property type="molecule type" value="Genomic_DNA"/>
</dbReference>
<feature type="compositionally biased region" description="Basic residues" evidence="1">
    <location>
        <begin position="75"/>
        <end position="84"/>
    </location>
</feature>
<reference evidence="2" key="1">
    <citation type="submission" date="2021-02" db="EMBL/GenBank/DDBJ databases">
        <authorList>
            <person name="Dougan E. K."/>
            <person name="Rhodes N."/>
            <person name="Thang M."/>
            <person name="Chan C."/>
        </authorList>
    </citation>
    <scope>NUCLEOTIDE SEQUENCE</scope>
</reference>
<dbReference type="AlphaFoldDB" id="A0A812QWX6"/>
<feature type="compositionally biased region" description="Basic and acidic residues" evidence="1">
    <location>
        <begin position="1"/>
        <end position="21"/>
    </location>
</feature>
<name>A0A812QWX6_9DINO</name>
<gene>
    <name evidence="2" type="ORF">SNAT2548_LOCUS22136</name>
</gene>
<protein>
    <submittedName>
        <fullName evidence="2">Uncharacterized protein</fullName>
    </submittedName>
</protein>
<dbReference type="Proteomes" id="UP000604046">
    <property type="component" value="Unassembled WGS sequence"/>
</dbReference>
<proteinExistence type="predicted"/>
<feature type="region of interest" description="Disordered" evidence="1">
    <location>
        <begin position="1"/>
        <end position="88"/>
    </location>
</feature>
<dbReference type="OrthoDB" id="10544252at2759"/>